<dbReference type="SUPFAM" id="SSF48452">
    <property type="entry name" value="TPR-like"/>
    <property type="match status" value="1"/>
</dbReference>
<evidence type="ECO:0000256" key="1">
    <source>
        <dbReference type="SAM" id="Coils"/>
    </source>
</evidence>
<gene>
    <name evidence="2" type="ORF">SAMN05421640_0250</name>
</gene>
<dbReference type="OrthoDB" id="9763354at2"/>
<dbReference type="InterPro" id="IPR011990">
    <property type="entry name" value="TPR-like_helical_dom_sf"/>
</dbReference>
<feature type="coiled-coil region" evidence="1">
    <location>
        <begin position="193"/>
        <end position="221"/>
    </location>
</feature>
<keyword evidence="3" id="KW-1185">Reference proteome</keyword>
<accession>A0A239EQY4</accession>
<organism evidence="2 3">
    <name type="scientific">Ekhidna lutea</name>
    <dbReference type="NCBI Taxonomy" id="447679"/>
    <lineage>
        <taxon>Bacteria</taxon>
        <taxon>Pseudomonadati</taxon>
        <taxon>Bacteroidota</taxon>
        <taxon>Cytophagia</taxon>
        <taxon>Cytophagales</taxon>
        <taxon>Reichenbachiellaceae</taxon>
        <taxon>Ekhidna</taxon>
    </lineage>
</organism>
<dbReference type="Gene3D" id="1.25.40.10">
    <property type="entry name" value="Tetratricopeptide repeat domain"/>
    <property type="match status" value="3"/>
</dbReference>
<name>A0A239EQY4_EKHLU</name>
<dbReference type="Pfam" id="PF13174">
    <property type="entry name" value="TPR_6"/>
    <property type="match status" value="1"/>
</dbReference>
<keyword evidence="1" id="KW-0175">Coiled coil</keyword>
<dbReference type="RefSeq" id="WP_089355029.1">
    <property type="nucleotide sequence ID" value="NZ_FZPD01000001.1"/>
</dbReference>
<evidence type="ECO:0000313" key="2">
    <source>
        <dbReference type="EMBL" id="SNS46274.1"/>
    </source>
</evidence>
<proteinExistence type="predicted"/>
<dbReference type="Proteomes" id="UP000198393">
    <property type="component" value="Unassembled WGS sequence"/>
</dbReference>
<evidence type="ECO:0000313" key="3">
    <source>
        <dbReference type="Proteomes" id="UP000198393"/>
    </source>
</evidence>
<dbReference type="EMBL" id="FZPD01000001">
    <property type="protein sequence ID" value="SNS46274.1"/>
    <property type="molecule type" value="Genomic_DNA"/>
</dbReference>
<reference evidence="2 3" key="1">
    <citation type="submission" date="2017-06" db="EMBL/GenBank/DDBJ databases">
        <authorList>
            <person name="Kim H.J."/>
            <person name="Triplett B.A."/>
        </authorList>
    </citation>
    <scope>NUCLEOTIDE SEQUENCE [LARGE SCALE GENOMIC DNA]</scope>
    <source>
        <strain evidence="2 3">DSM 19307</strain>
    </source>
</reference>
<protein>
    <submittedName>
        <fullName evidence="2">Tetratricopeptide repeat-containing protein</fullName>
    </submittedName>
</protein>
<sequence>MIRRALLYIFFPLNLIIAQSHDQIQIANEYYQQGDLEKARMLYEDLSDNPYNLQLIAGNYLTLLKATGDFDVAEKFLQRSIKTFPSNMQFKANLAAVYNESGNTEKLNSYIKDLTKESKSNPFQLSILAQYFANEQLYEESIRFFKESREARNNPTVHALELASIYRMVNDKASMIEEYLNYASDSPNRLSYIKNLLQNFIQQEEDLNELENTLIRKMQEEPDDTKFAELLLWVELQRKNFYGAFIQARAIDKRNQRPGDRSMDIGRIAMENNSYDDAEEIFEYVARQYPNSRNYQFARKLWMDSKEQKIKNTYPINKLEIRELANQYQALYDELYPSQTAFDALRSKALLHAFYLDEIDFAAQLLNKLVTDPRAGRQLLSQSKLDLGDIYLLRGEPWEATLLYSQVEKAYKSHQLGYDAKLRNARLHYFTGNFALAKGHLDILKKNTTREISNDAISLGMLITDNTALDTTDAVMQEFANIELLIFQNKKAEANQRLSVMLEQYMHHSITDEIFWLKSKLELENGNTISAIEYLDKILASYAYDILADDAAFKKAEIVEQQLKDVEQAKSLYQQFLVEYPGSMYSAEARKRFRQLRGDFVN</sequence>
<dbReference type="InterPro" id="IPR019734">
    <property type="entry name" value="TPR_rpt"/>
</dbReference>
<dbReference type="AlphaFoldDB" id="A0A239EQY4"/>